<reference evidence="1 2" key="1">
    <citation type="journal article" date="2012" name="J. Bacteriol.">
        <title>Comparative Genomic Analyses of 17 Clinical Isolates of Gardnerella vaginalis Provide Evidence of Multiple Genetically Isolated Clades Consistent with Subspeciation into Genovars.</title>
        <authorList>
            <person name="Ahmed A."/>
            <person name="Earl J."/>
            <person name="Retchless A."/>
            <person name="Hillier S."/>
            <person name="Rabe L."/>
            <person name="Cherpes T."/>
            <person name="Powell E."/>
            <person name="Janto B."/>
            <person name="Eutsey R."/>
            <person name="Hiller N.L."/>
            <person name="Boissy R."/>
            <person name="Dahlgreen M."/>
            <person name="Hall B."/>
            <person name="Costerton J."/>
            <person name="Post J.C."/>
            <person name="Hu F."/>
            <person name="Ehrlich G."/>
        </authorList>
    </citation>
    <scope>NUCLEOTIDE SEQUENCE [LARGE SCALE GENOMIC DNA]</scope>
    <source>
        <strain evidence="1 2">55152</strain>
    </source>
</reference>
<evidence type="ECO:0000313" key="2">
    <source>
        <dbReference type="Proteomes" id="UP000005936"/>
    </source>
</evidence>
<organism evidence="1 2">
    <name type="scientific">Gardnerella vaginalis 55152</name>
    <dbReference type="NCBI Taxonomy" id="698955"/>
    <lineage>
        <taxon>Bacteria</taxon>
        <taxon>Bacillati</taxon>
        <taxon>Actinomycetota</taxon>
        <taxon>Actinomycetes</taxon>
        <taxon>Bifidobacteriales</taxon>
        <taxon>Bifidobacteriaceae</taxon>
        <taxon>Gardnerella</taxon>
    </lineage>
</organism>
<gene>
    <name evidence="1" type="ORF">CGSMWGv55152_01199</name>
</gene>
<evidence type="ECO:0000313" key="1">
    <source>
        <dbReference type="EMBL" id="EIK81044.1"/>
    </source>
</evidence>
<name>I4LVQ4_GARVA</name>
<dbReference type="Proteomes" id="UP000005936">
    <property type="component" value="Unassembled WGS sequence"/>
</dbReference>
<dbReference type="AlphaFoldDB" id="I4LVQ4"/>
<proteinExistence type="predicted"/>
<comment type="caution">
    <text evidence="1">The sequence shown here is derived from an EMBL/GenBank/DDBJ whole genome shotgun (WGS) entry which is preliminary data.</text>
</comment>
<protein>
    <submittedName>
        <fullName evidence="1">Uncharacterized protein</fullName>
    </submittedName>
</protein>
<accession>I4LVQ4</accession>
<sequence>MKVAIVVGSMAPPGIHKLDIILYGIKNKTTGITPKYEYQ</sequence>
<dbReference type="EMBL" id="ADEQ01000003">
    <property type="protein sequence ID" value="EIK81044.1"/>
    <property type="molecule type" value="Genomic_DNA"/>
</dbReference>